<evidence type="ECO:0000313" key="3">
    <source>
        <dbReference type="Proteomes" id="UP000001556"/>
    </source>
</evidence>
<dbReference type="Pfam" id="PF04307">
    <property type="entry name" value="YdjM"/>
    <property type="match status" value="1"/>
</dbReference>
<gene>
    <name evidence="2" type="ordered locus">Dred_0844</name>
</gene>
<dbReference type="EMBL" id="CP000612">
    <property type="protein sequence ID" value="ABO49382.1"/>
    <property type="molecule type" value="Genomic_DNA"/>
</dbReference>
<dbReference type="PANTHER" id="PTHR35531:SF1">
    <property type="entry name" value="INNER MEMBRANE PROTEIN YBCI-RELATED"/>
    <property type="match status" value="1"/>
</dbReference>
<protein>
    <submittedName>
        <fullName evidence="2">Membrane-bound metal-dependent hydrolase</fullName>
    </submittedName>
</protein>
<keyword evidence="2" id="KW-0378">Hydrolase</keyword>
<dbReference type="PANTHER" id="PTHR35531">
    <property type="entry name" value="INNER MEMBRANE PROTEIN YBCI-RELATED"/>
    <property type="match status" value="1"/>
</dbReference>
<keyword evidence="1" id="KW-0812">Transmembrane</keyword>
<dbReference type="GO" id="GO:0016787">
    <property type="term" value="F:hydrolase activity"/>
    <property type="evidence" value="ECO:0007669"/>
    <property type="project" value="UniProtKB-KW"/>
</dbReference>
<dbReference type="HOGENOM" id="CLU_1493938_0_0_9"/>
<keyword evidence="1" id="KW-0472">Membrane</keyword>
<dbReference type="STRING" id="349161.Dred_0844"/>
<evidence type="ECO:0000256" key="1">
    <source>
        <dbReference type="SAM" id="Phobius"/>
    </source>
</evidence>
<dbReference type="eggNOG" id="COG1988">
    <property type="taxonomic scope" value="Bacteria"/>
</dbReference>
<dbReference type="OrthoDB" id="5459053at2"/>
<dbReference type="AlphaFoldDB" id="A4J2S9"/>
<proteinExistence type="predicted"/>
<evidence type="ECO:0000313" key="2">
    <source>
        <dbReference type="EMBL" id="ABO49382.1"/>
    </source>
</evidence>
<feature type="transmembrane region" description="Helical" evidence="1">
    <location>
        <begin position="159"/>
        <end position="177"/>
    </location>
</feature>
<reference evidence="2 3" key="1">
    <citation type="submission" date="2007-03" db="EMBL/GenBank/DDBJ databases">
        <title>Complete sequence of Desulfotomaculum reducens MI-1.</title>
        <authorList>
            <consortium name="US DOE Joint Genome Institute"/>
            <person name="Copeland A."/>
            <person name="Lucas S."/>
            <person name="Lapidus A."/>
            <person name="Barry K."/>
            <person name="Detter J.C."/>
            <person name="Glavina del Rio T."/>
            <person name="Hammon N."/>
            <person name="Israni S."/>
            <person name="Dalin E."/>
            <person name="Tice H."/>
            <person name="Pitluck S."/>
            <person name="Sims D."/>
            <person name="Brettin T."/>
            <person name="Bruce D."/>
            <person name="Han C."/>
            <person name="Tapia R."/>
            <person name="Schmutz J."/>
            <person name="Larimer F."/>
            <person name="Land M."/>
            <person name="Hauser L."/>
            <person name="Kyrpides N."/>
            <person name="Kim E."/>
            <person name="Tebo B.M."/>
            <person name="Richardson P."/>
        </authorList>
    </citation>
    <scope>NUCLEOTIDE SEQUENCE [LARGE SCALE GENOMIC DNA]</scope>
    <source>
        <strain evidence="2 3">MI-1</strain>
    </source>
</reference>
<dbReference type="RefSeq" id="WP_011877217.1">
    <property type="nucleotide sequence ID" value="NC_009253.1"/>
</dbReference>
<accession>A4J2S9</accession>
<keyword evidence="3" id="KW-1185">Reference proteome</keyword>
<keyword evidence="1" id="KW-1133">Transmembrane helix</keyword>
<name>A4J2S9_DESRM</name>
<feature type="transmembrane region" description="Helical" evidence="1">
    <location>
        <begin position="71"/>
        <end position="97"/>
    </location>
</feature>
<dbReference type="KEGG" id="drm:Dred_0844"/>
<organism evidence="2 3">
    <name type="scientific">Desulforamulus reducens (strain ATCC BAA-1160 / DSM 100696 / MI-1)</name>
    <name type="common">Desulfotomaculum reducens</name>
    <dbReference type="NCBI Taxonomy" id="349161"/>
    <lineage>
        <taxon>Bacteria</taxon>
        <taxon>Bacillati</taxon>
        <taxon>Bacillota</taxon>
        <taxon>Clostridia</taxon>
        <taxon>Eubacteriales</taxon>
        <taxon>Peptococcaceae</taxon>
        <taxon>Desulforamulus</taxon>
    </lineage>
</organism>
<sequence>MTGITHAAAGSAVGAALAALGGQEVTGAVVGAVAALLPDMDHPGSYSGRMMRPLAVWLEEKYGHRNSPTHTLLFCLTVGLILGVFVAGIMGSAFLIFSGTAGAISHLVLDGMTRSGIQPLRLFLPMLPGRQWRRVKEKLESASWTHKKWSGPIYTGKDSREFVLAVFCILLTLLIIGKQL</sequence>
<dbReference type="Proteomes" id="UP000001556">
    <property type="component" value="Chromosome"/>
</dbReference>
<dbReference type="InterPro" id="IPR007404">
    <property type="entry name" value="YdjM-like"/>
</dbReference>